<dbReference type="Proteomes" id="UP000000724">
    <property type="component" value="Contig Pc00c12"/>
</dbReference>
<reference evidence="2 3" key="1">
    <citation type="journal article" date="2008" name="Nat. Biotechnol.">
        <title>Genome sequencing and analysis of the filamentous fungus Penicillium chrysogenum.</title>
        <authorList>
            <person name="van den Berg M.A."/>
            <person name="Albang R."/>
            <person name="Albermann K."/>
            <person name="Badger J.H."/>
            <person name="Daran J.-M."/>
            <person name="Driessen A.J.M."/>
            <person name="Garcia-Estrada C."/>
            <person name="Fedorova N.D."/>
            <person name="Harris D.M."/>
            <person name="Heijne W.H.M."/>
            <person name="Joardar V.S."/>
            <person name="Kiel J.A.K.W."/>
            <person name="Kovalchuk A."/>
            <person name="Martin J.F."/>
            <person name="Nierman W.C."/>
            <person name="Nijland J.G."/>
            <person name="Pronk J.T."/>
            <person name="Roubos J.A."/>
            <person name="van der Klei I.J."/>
            <person name="van Peij N.N.M.E."/>
            <person name="Veenhuis M."/>
            <person name="von Doehren H."/>
            <person name="Wagner C."/>
            <person name="Wortman J.R."/>
            <person name="Bovenberg R.A.L."/>
        </authorList>
    </citation>
    <scope>NUCLEOTIDE SEQUENCE [LARGE SCALE GENOMIC DNA]</scope>
    <source>
        <strain evidence="3">ATCC 28089 / DSM 1075 / NRRL 1951 / Wisconsin 54-1255</strain>
    </source>
</reference>
<dbReference type="Pfam" id="PF00646">
    <property type="entry name" value="F-box"/>
    <property type="match status" value="1"/>
</dbReference>
<proteinExistence type="predicted"/>
<dbReference type="BioCyc" id="PCHR:PC12G10130-MONOMER"/>
<evidence type="ECO:0000313" key="2">
    <source>
        <dbReference type="EMBL" id="CAP80640.1"/>
    </source>
</evidence>
<dbReference type="HOGENOM" id="CLU_897428_0_0_1"/>
<sequence length="313" mass="36822">MLTMTRRAFITFCNTLRVRVSPPKVEPVKPVEPEKSKKSKTLWKIPSEIVEIIFQLLSDLDRACFALSCKRLHSCYISYNRQRGISVLSTLPRTLLLRRLQNERWVYCGRCQNLHRYSRWQFLKFGWRCDPKPAISECNAWCDIQHDDKVDICPCSSITFHQKQHPLEHFQSQQETLRRSSYQKLSGTFTHLCTIQHPLARVSVLTRARPNKFSKTFQVENQFIFQASKETALLGLFQRISSRLNRYETELWLKNFLNQAQSNFFIGDESSNWYQCHGWNIAGGRPYDFKITLLRDLGGDRRPSKGWEGNCYN</sequence>
<dbReference type="OMA" id="ISECNAW"/>
<dbReference type="VEuPathDB" id="FungiDB:PCH_Pc12g10130"/>
<dbReference type="InterPro" id="IPR001810">
    <property type="entry name" value="F-box_dom"/>
</dbReference>
<feature type="domain" description="F-box" evidence="1">
    <location>
        <begin position="44"/>
        <end position="75"/>
    </location>
</feature>
<dbReference type="AlphaFoldDB" id="B6H084"/>
<accession>B6H084</accession>
<dbReference type="OrthoDB" id="4454461at2759"/>
<protein>
    <submittedName>
        <fullName evidence="2">Pc12g10130 protein</fullName>
    </submittedName>
</protein>
<name>B6H084_PENRW</name>
<evidence type="ECO:0000313" key="3">
    <source>
        <dbReference type="Proteomes" id="UP000000724"/>
    </source>
</evidence>
<dbReference type="EMBL" id="AM920427">
    <property type="protein sequence ID" value="CAP80640.1"/>
    <property type="molecule type" value="Genomic_DNA"/>
</dbReference>
<keyword evidence="3" id="KW-1185">Reference proteome</keyword>
<gene>
    <name evidence="2" type="ORF">Pc12g10130</name>
    <name evidence="2" type="ORF">PCH_Pc12g10130</name>
</gene>
<organism evidence="2 3">
    <name type="scientific">Penicillium rubens (strain ATCC 28089 / DSM 1075 / NRRL 1951 / Wisconsin 54-1255)</name>
    <name type="common">Penicillium chrysogenum</name>
    <dbReference type="NCBI Taxonomy" id="500485"/>
    <lineage>
        <taxon>Eukaryota</taxon>
        <taxon>Fungi</taxon>
        <taxon>Dikarya</taxon>
        <taxon>Ascomycota</taxon>
        <taxon>Pezizomycotina</taxon>
        <taxon>Eurotiomycetes</taxon>
        <taxon>Eurotiomycetidae</taxon>
        <taxon>Eurotiales</taxon>
        <taxon>Aspergillaceae</taxon>
        <taxon>Penicillium</taxon>
        <taxon>Penicillium chrysogenum species complex</taxon>
    </lineage>
</organism>
<evidence type="ECO:0000259" key="1">
    <source>
        <dbReference type="Pfam" id="PF00646"/>
    </source>
</evidence>